<dbReference type="PROSITE" id="PS00573">
    <property type="entry name" value="PYRIDINE_REDOX_2"/>
    <property type="match status" value="1"/>
</dbReference>
<gene>
    <name evidence="12" type="primary">trxB</name>
    <name evidence="12" type="ORF">J1836_000600</name>
    <name evidence="11" type="ORF">J1836_12215</name>
</gene>
<organism evidence="12">
    <name type="scientific">Thiothrix fructosivorans</name>
    <dbReference type="NCBI Taxonomy" id="111770"/>
    <lineage>
        <taxon>Bacteria</taxon>
        <taxon>Pseudomonadati</taxon>
        <taxon>Pseudomonadota</taxon>
        <taxon>Gammaproteobacteria</taxon>
        <taxon>Thiotrichales</taxon>
        <taxon>Thiotrichaceae</taxon>
        <taxon>Thiothrix</taxon>
    </lineage>
</organism>
<comment type="catalytic activity">
    <reaction evidence="8">
        <text>[thioredoxin]-dithiol + NADP(+) = [thioredoxin]-disulfide + NADPH + H(+)</text>
        <dbReference type="Rhea" id="RHEA:20345"/>
        <dbReference type="Rhea" id="RHEA-COMP:10698"/>
        <dbReference type="Rhea" id="RHEA-COMP:10700"/>
        <dbReference type="ChEBI" id="CHEBI:15378"/>
        <dbReference type="ChEBI" id="CHEBI:29950"/>
        <dbReference type="ChEBI" id="CHEBI:50058"/>
        <dbReference type="ChEBI" id="CHEBI:57783"/>
        <dbReference type="ChEBI" id="CHEBI:58349"/>
        <dbReference type="EC" id="1.8.1.9"/>
    </reaction>
</comment>
<keyword evidence="9" id="KW-0521">NADP</keyword>
<dbReference type="InterPro" id="IPR005982">
    <property type="entry name" value="Thioredox_Rdtase"/>
</dbReference>
<dbReference type="Proteomes" id="UP000664466">
    <property type="component" value="Unassembled WGS sequence"/>
</dbReference>
<proteinExistence type="inferred from homology"/>
<comment type="cofactor">
    <cofactor evidence="9">
        <name>FAD</name>
        <dbReference type="ChEBI" id="CHEBI:57692"/>
    </cofactor>
    <text evidence="9">Binds 1 FAD per subunit.</text>
</comment>
<name>A0A8B0SFQ5_9GAMM</name>
<dbReference type="SUPFAM" id="SSF51905">
    <property type="entry name" value="FAD/NAD(P)-binding domain"/>
    <property type="match status" value="1"/>
</dbReference>
<keyword evidence="4 8" id="KW-0274">FAD</keyword>
<dbReference type="InterPro" id="IPR008255">
    <property type="entry name" value="Pyr_nucl-diS_OxRdtase_2_AS"/>
</dbReference>
<dbReference type="InterPro" id="IPR023753">
    <property type="entry name" value="FAD/NAD-binding_dom"/>
</dbReference>
<evidence type="ECO:0000256" key="3">
    <source>
        <dbReference type="ARBA" id="ARBA00022630"/>
    </source>
</evidence>
<protein>
    <recommendedName>
        <fullName evidence="8">Thioredoxin reductase</fullName>
        <ecNumber evidence="8">1.8.1.9</ecNumber>
    </recommendedName>
</protein>
<comment type="subunit">
    <text evidence="2 8">Homodimer.</text>
</comment>
<dbReference type="GO" id="GO:0004791">
    <property type="term" value="F:thioredoxin-disulfide reductase (NADPH) activity"/>
    <property type="evidence" value="ECO:0007669"/>
    <property type="project" value="UniProtKB-UniRule"/>
</dbReference>
<dbReference type="GO" id="GO:0019430">
    <property type="term" value="P:removal of superoxide radicals"/>
    <property type="evidence" value="ECO:0007669"/>
    <property type="project" value="UniProtKB-UniRule"/>
</dbReference>
<evidence type="ECO:0000256" key="5">
    <source>
        <dbReference type="ARBA" id="ARBA00023002"/>
    </source>
</evidence>
<evidence type="ECO:0000313" key="13">
    <source>
        <dbReference type="Proteomes" id="UP000664466"/>
    </source>
</evidence>
<evidence type="ECO:0000313" key="11">
    <source>
        <dbReference type="EMBL" id="MBO0613673.1"/>
    </source>
</evidence>
<evidence type="ECO:0000256" key="1">
    <source>
        <dbReference type="ARBA" id="ARBA00009333"/>
    </source>
</evidence>
<dbReference type="FunFam" id="3.50.50.60:FF:000007">
    <property type="entry name" value="Alkyl hydroperoxide reductase, F subunit"/>
    <property type="match status" value="1"/>
</dbReference>
<dbReference type="Pfam" id="PF07992">
    <property type="entry name" value="Pyr_redox_2"/>
    <property type="match status" value="1"/>
</dbReference>
<dbReference type="GO" id="GO:0005829">
    <property type="term" value="C:cytosol"/>
    <property type="evidence" value="ECO:0007669"/>
    <property type="project" value="UniProtKB-ARBA"/>
</dbReference>
<dbReference type="InterPro" id="IPR036188">
    <property type="entry name" value="FAD/NAD-bd_sf"/>
</dbReference>
<evidence type="ECO:0000313" key="12">
    <source>
        <dbReference type="EMBL" id="QTX10913.1"/>
    </source>
</evidence>
<comment type="similarity">
    <text evidence="1 8">Belongs to the class-II pyridine nucleotide-disulfide oxidoreductase family.</text>
</comment>
<dbReference type="PRINTS" id="PR00469">
    <property type="entry name" value="PNDRDTASEII"/>
</dbReference>
<dbReference type="EMBL" id="CP072748">
    <property type="protein sequence ID" value="QTX10913.1"/>
    <property type="molecule type" value="Genomic_DNA"/>
</dbReference>
<evidence type="ECO:0000259" key="10">
    <source>
        <dbReference type="Pfam" id="PF07992"/>
    </source>
</evidence>
<evidence type="ECO:0000256" key="2">
    <source>
        <dbReference type="ARBA" id="ARBA00011738"/>
    </source>
</evidence>
<dbReference type="NCBIfam" id="TIGR01292">
    <property type="entry name" value="TRX_reduct"/>
    <property type="match status" value="1"/>
</dbReference>
<keyword evidence="3 8" id="KW-0285">Flavoprotein</keyword>
<dbReference type="EC" id="1.8.1.9" evidence="8"/>
<dbReference type="GO" id="GO:0050660">
    <property type="term" value="F:flavin adenine dinucleotide binding"/>
    <property type="evidence" value="ECO:0007669"/>
    <property type="project" value="UniProtKB-ARBA"/>
</dbReference>
<dbReference type="RefSeq" id="WP_207251344.1">
    <property type="nucleotide sequence ID" value="NZ_JAFMPM010000006.1"/>
</dbReference>
<reference evidence="11 13" key="1">
    <citation type="submission" date="2021-03" db="EMBL/GenBank/DDBJ databases">
        <title>Draft genome and methylome analysis of Thiotrix fructosivoruns ATCC 49748.</title>
        <authorList>
            <person name="Fomenkov A."/>
            <person name="Grabovich M.Y."/>
            <person name="Roberts R.J."/>
        </authorList>
    </citation>
    <scope>NUCLEOTIDE SEQUENCE [LARGE SCALE GENOMIC DNA]</scope>
    <source>
        <strain evidence="11 13">ATCC 49748</strain>
    </source>
</reference>
<dbReference type="Gene3D" id="3.50.50.60">
    <property type="entry name" value="FAD/NAD(P)-binding domain"/>
    <property type="match status" value="2"/>
</dbReference>
<dbReference type="AlphaFoldDB" id="A0A8B0SFQ5"/>
<reference evidence="12" key="2">
    <citation type="submission" date="2021-04" db="EMBL/GenBank/DDBJ databases">
        <title>Complete Genome and methylome analysis of Thiothrix fructosivorans ATCC 49748.</title>
        <authorList>
            <person name="Fomenkov A."/>
            <person name="Sun L."/>
            <person name="Vincze T."/>
            <person name="Grabovich M.Y."/>
            <person name="Roberts R.J."/>
        </authorList>
    </citation>
    <scope>NUCLEOTIDE SEQUENCE</scope>
    <source>
        <strain evidence="12">ATCC 49748</strain>
    </source>
</reference>
<evidence type="ECO:0000256" key="6">
    <source>
        <dbReference type="ARBA" id="ARBA00023157"/>
    </source>
</evidence>
<dbReference type="PRINTS" id="PR00368">
    <property type="entry name" value="FADPNR"/>
</dbReference>
<dbReference type="InterPro" id="IPR050097">
    <property type="entry name" value="Ferredoxin-NADP_redctase_2"/>
</dbReference>
<dbReference type="PANTHER" id="PTHR48105">
    <property type="entry name" value="THIOREDOXIN REDUCTASE 1-RELATED-RELATED"/>
    <property type="match status" value="1"/>
</dbReference>
<sequence length="320" mass="34482">MNATKHCRLLILGSGPAGYTAAVYAARANLNPVLVTGMQQGGQLMTTTEVDNWPGDDSGVMGPQLMERMQKHAERFETEIIFDHINSVDLKNRPFTLNGDSGQYTCDALIIATGASAMYLGIESEEKFKGKGVSACATCDGFFYRNQKVAVIGGGNTAVEEALYLANIASEVTLVHRRDTLRSEKILQKHLFEKVEEGKVKILWNTTLEEVLGDKTGVTGMRVKNTQSGETQDMAVHGVFVAIGHKPNTSIFEGQLAMKGGYLSVQSGTEGNATQTSIEGVFAAGDVMDHVYRQAITSAGTGCMAALDAEKYLDQLAKTK</sequence>
<evidence type="ECO:0000256" key="7">
    <source>
        <dbReference type="ARBA" id="ARBA00023284"/>
    </source>
</evidence>
<dbReference type="EMBL" id="JAFMPM010000006">
    <property type="protein sequence ID" value="MBO0613673.1"/>
    <property type="molecule type" value="Genomic_DNA"/>
</dbReference>
<dbReference type="GO" id="GO:0032991">
    <property type="term" value="C:protein-containing complex"/>
    <property type="evidence" value="ECO:0007669"/>
    <property type="project" value="UniProtKB-ARBA"/>
</dbReference>
<accession>A0A8B0SFQ5</accession>
<keyword evidence="6" id="KW-1015">Disulfide bond</keyword>
<evidence type="ECO:0000256" key="4">
    <source>
        <dbReference type="ARBA" id="ARBA00022827"/>
    </source>
</evidence>
<keyword evidence="13" id="KW-1185">Reference proteome</keyword>
<feature type="domain" description="FAD/NAD(P)-binding" evidence="10">
    <location>
        <begin position="8"/>
        <end position="301"/>
    </location>
</feature>
<evidence type="ECO:0000256" key="9">
    <source>
        <dbReference type="RuleBase" id="RU003881"/>
    </source>
</evidence>
<keyword evidence="5 8" id="KW-0560">Oxidoreductase</keyword>
<evidence type="ECO:0000256" key="8">
    <source>
        <dbReference type="RuleBase" id="RU003880"/>
    </source>
</evidence>
<keyword evidence="7 8" id="KW-0676">Redox-active center</keyword>